<feature type="domain" description="Peptidase C45 hydrolase" evidence="1">
    <location>
        <begin position="16"/>
        <end position="135"/>
    </location>
</feature>
<dbReference type="InterPro" id="IPR005079">
    <property type="entry name" value="Peptidase_C45_hydrolase"/>
</dbReference>
<dbReference type="PANTHER" id="PTHR12994:SF17">
    <property type="entry name" value="LD30995P"/>
    <property type="match status" value="1"/>
</dbReference>
<reference evidence="2" key="1">
    <citation type="journal article" date="2014" name="Int. J. Syst. Evol. Microbiol.">
        <title>Complete genome sequence of Corynebacterium casei LMG S-19264T (=DSM 44701T), isolated from a smear-ripened cheese.</title>
        <authorList>
            <consortium name="US DOE Joint Genome Institute (JGI-PGF)"/>
            <person name="Walter F."/>
            <person name="Albersmeier A."/>
            <person name="Kalinowski J."/>
            <person name="Ruckert C."/>
        </authorList>
    </citation>
    <scope>NUCLEOTIDE SEQUENCE</scope>
    <source>
        <strain evidence="2">KCTC 23224</strain>
    </source>
</reference>
<proteinExistence type="predicted"/>
<comment type="caution">
    <text evidence="2">The sequence shown here is derived from an EMBL/GenBank/DDBJ whole genome shotgun (WGS) entry which is preliminary data.</text>
</comment>
<dbReference type="AlphaFoldDB" id="A0A8J3D0D6"/>
<name>A0A8J3D0D6_9BACT</name>
<dbReference type="Pfam" id="PF03417">
    <property type="entry name" value="AAT"/>
    <property type="match status" value="1"/>
</dbReference>
<dbReference type="Gene3D" id="3.60.60.10">
    <property type="entry name" value="Penicillin V Acylase, Chain A"/>
    <property type="match status" value="1"/>
</dbReference>
<organism evidence="2 3">
    <name type="scientific">Mongoliitalea lutea</name>
    <dbReference type="NCBI Taxonomy" id="849756"/>
    <lineage>
        <taxon>Bacteria</taxon>
        <taxon>Pseudomonadati</taxon>
        <taxon>Bacteroidota</taxon>
        <taxon>Cytophagia</taxon>
        <taxon>Cytophagales</taxon>
        <taxon>Cyclobacteriaceae</taxon>
        <taxon>Mongoliitalea</taxon>
    </lineage>
</organism>
<dbReference type="PANTHER" id="PTHR12994">
    <property type="entry name" value="SECERNIN"/>
    <property type="match status" value="1"/>
</dbReference>
<dbReference type="GO" id="GO:0006508">
    <property type="term" value="P:proteolysis"/>
    <property type="evidence" value="ECO:0007669"/>
    <property type="project" value="InterPro"/>
</dbReference>
<evidence type="ECO:0000313" key="2">
    <source>
        <dbReference type="EMBL" id="GHB52630.1"/>
    </source>
</evidence>
<dbReference type="Proteomes" id="UP000642809">
    <property type="component" value="Unassembled WGS sequence"/>
</dbReference>
<dbReference type="InterPro" id="IPR005322">
    <property type="entry name" value="Peptidase_C69"/>
</dbReference>
<dbReference type="EMBL" id="BMYF01000031">
    <property type="protein sequence ID" value="GHB52630.1"/>
    <property type="molecule type" value="Genomic_DNA"/>
</dbReference>
<reference evidence="2" key="2">
    <citation type="submission" date="2020-09" db="EMBL/GenBank/DDBJ databases">
        <authorList>
            <person name="Sun Q."/>
            <person name="Kim S."/>
        </authorList>
    </citation>
    <scope>NUCLEOTIDE SEQUENCE</scope>
    <source>
        <strain evidence="2">KCTC 23224</strain>
    </source>
</reference>
<evidence type="ECO:0000259" key="1">
    <source>
        <dbReference type="Pfam" id="PF03417"/>
    </source>
</evidence>
<gene>
    <name evidence="2" type="ORF">GCM10008106_36570</name>
</gene>
<dbReference type="GO" id="GO:0016805">
    <property type="term" value="F:dipeptidase activity"/>
    <property type="evidence" value="ECO:0007669"/>
    <property type="project" value="InterPro"/>
</dbReference>
<evidence type="ECO:0000313" key="3">
    <source>
        <dbReference type="Proteomes" id="UP000642809"/>
    </source>
</evidence>
<keyword evidence="2" id="KW-0012">Acyltransferase</keyword>
<sequence length="416" mass="47158">MCDTFVALGSQTFSGNTIIAKNSDREPEEGQALVHIPRKEHSTAFVQCTFIEIPQVTETYEVILSKPFQMWGAEMGVNEFGLAIGNEAVFTTVKMSRTNQGLTGMDMIRLCLERCKSSPEALSLIQELIQTYGQDACGGYKNKSFYYHNSFIIADPKESFVLETAGKSWAYKRIETSHSISNGLGIHTDYDAFHVEIEKKSFPYFWRTAADPFSFKDYFSDILYTQVGRARQRQSCSLTLVQNLSQQGLRNAGAMSILKTHHIPDSEFSPKKASTACICMHATGLTNPSTTTGSIVAELRKNGPHTIWMTGTSMPCLSIYIPFFLGTQTLEEFLVPTDKPDDSLWWQAEKLHQWICKDYQNRKVDWQKETERLQNIFLQQEQELIAANPSLEALEEFSTQALFEVQDLYENFLAKI</sequence>
<dbReference type="GO" id="GO:0070004">
    <property type="term" value="F:cysteine-type exopeptidase activity"/>
    <property type="evidence" value="ECO:0007669"/>
    <property type="project" value="InterPro"/>
</dbReference>
<protein>
    <submittedName>
        <fullName evidence="2">Acyl-CoA--6-aminopenicillanic acid acyltransferase</fullName>
    </submittedName>
</protein>
<dbReference type="GO" id="GO:0016746">
    <property type="term" value="F:acyltransferase activity"/>
    <property type="evidence" value="ECO:0007669"/>
    <property type="project" value="UniProtKB-KW"/>
</dbReference>
<keyword evidence="2" id="KW-0808">Transferase</keyword>
<keyword evidence="3" id="KW-1185">Reference proteome</keyword>
<accession>A0A8J3D0D6</accession>
<dbReference type="RefSeq" id="WP_189586410.1">
    <property type="nucleotide sequence ID" value="NZ_BMYF01000031.1"/>
</dbReference>